<dbReference type="PROSITE" id="PS51257">
    <property type="entry name" value="PROKAR_LIPOPROTEIN"/>
    <property type="match status" value="1"/>
</dbReference>
<feature type="chain" id="PRO_5035247227" description="Tetratricopeptide repeat protein" evidence="1">
    <location>
        <begin position="25"/>
        <end position="313"/>
    </location>
</feature>
<dbReference type="Proteomes" id="UP000664277">
    <property type="component" value="Unassembled WGS sequence"/>
</dbReference>
<dbReference type="AlphaFoldDB" id="A0A8J7P834"/>
<dbReference type="PANTHER" id="PTHR44749">
    <property type="entry name" value="SUPPRESSOR OF RPS4-RLD 1"/>
    <property type="match status" value="1"/>
</dbReference>
<protein>
    <recommendedName>
        <fullName evidence="4">Tetratricopeptide repeat protein</fullName>
    </recommendedName>
</protein>
<evidence type="ECO:0000256" key="1">
    <source>
        <dbReference type="SAM" id="SignalP"/>
    </source>
</evidence>
<dbReference type="Gene3D" id="1.25.40.10">
    <property type="entry name" value="Tetratricopeptide repeat domain"/>
    <property type="match status" value="2"/>
</dbReference>
<dbReference type="InterPro" id="IPR019734">
    <property type="entry name" value="TPR_rpt"/>
</dbReference>
<dbReference type="GO" id="GO:0045892">
    <property type="term" value="P:negative regulation of DNA-templated transcription"/>
    <property type="evidence" value="ECO:0007669"/>
    <property type="project" value="InterPro"/>
</dbReference>
<proteinExistence type="predicted"/>
<reference evidence="2" key="1">
    <citation type="submission" date="2021-02" db="EMBL/GenBank/DDBJ databases">
        <title>Genome-Resolved Metagenomics of a Microbial Community Performing Photosynthetic Biological Nutrient Removal.</title>
        <authorList>
            <person name="Mcdaniel E.A."/>
        </authorList>
    </citation>
    <scope>NUCLEOTIDE SEQUENCE</scope>
    <source>
        <strain evidence="2">UWPOB_OBS1</strain>
    </source>
</reference>
<dbReference type="InterPro" id="IPR044650">
    <property type="entry name" value="SRFR1-like"/>
</dbReference>
<dbReference type="InterPro" id="IPR011990">
    <property type="entry name" value="TPR-like_helical_dom_sf"/>
</dbReference>
<dbReference type="EMBL" id="JAFLCK010000019">
    <property type="protein sequence ID" value="MBN8661364.1"/>
    <property type="molecule type" value="Genomic_DNA"/>
</dbReference>
<feature type="signal peptide" evidence="1">
    <location>
        <begin position="1"/>
        <end position="24"/>
    </location>
</feature>
<comment type="caution">
    <text evidence="2">The sequence shown here is derived from an EMBL/GenBank/DDBJ whole genome shotgun (WGS) entry which is preliminary data.</text>
</comment>
<organism evidence="2 3">
    <name type="scientific">Candidatus Obscuribacter phosphatis</name>
    <dbReference type="NCBI Taxonomy" id="1906157"/>
    <lineage>
        <taxon>Bacteria</taxon>
        <taxon>Bacillati</taxon>
        <taxon>Candidatus Melainabacteria</taxon>
        <taxon>Candidatus Obscuribacterales</taxon>
        <taxon>Candidatus Obscuribacteraceae</taxon>
        <taxon>Candidatus Obscuribacter</taxon>
    </lineage>
</organism>
<dbReference type="SMART" id="SM00028">
    <property type="entry name" value="TPR"/>
    <property type="match status" value="3"/>
</dbReference>
<dbReference type="PANTHER" id="PTHR44749:SF1">
    <property type="entry name" value="TETRATRICOPEPTIDE-LIKE HELICAL DOMAIN-CONTAINING PROTEIN"/>
    <property type="match status" value="1"/>
</dbReference>
<gene>
    <name evidence="2" type="ORF">J0M35_13440</name>
</gene>
<evidence type="ECO:0008006" key="4">
    <source>
        <dbReference type="Google" id="ProtNLM"/>
    </source>
</evidence>
<dbReference type="Pfam" id="PF13432">
    <property type="entry name" value="TPR_16"/>
    <property type="match status" value="1"/>
</dbReference>
<evidence type="ECO:0000313" key="2">
    <source>
        <dbReference type="EMBL" id="MBN8661364.1"/>
    </source>
</evidence>
<dbReference type="SUPFAM" id="SSF48452">
    <property type="entry name" value="TPR-like"/>
    <property type="match status" value="1"/>
</dbReference>
<sequence length="313" mass="34277">MSRLFMVGAGFVLLTACANQIAYAAPAKSLEKSLNSSILAEKSANSLSRGLIKRGALDLDGLSNFSSAWEKSRALKKTMKIPAEEKLKERFSQAALLLSAPEKSDGYKARASILFELSEYEAAAESFEEAALYSLNDKSLPLWQGLSLHLAGDDDAALWLAHVALMQDEKNADAHRLKAVCLSSRDFRRSLNEMERALALAPGNASFHASKARILIENKQYKEALVSAKKSLELDKSLLAGYIFAADALRRAGHLKEALGYLDQALVVCPYAPSTYRLRAQIYRAMGDDDAAAQDMALQSLCQDEIRKQAEVN</sequence>
<accession>A0A8J7P834</accession>
<evidence type="ECO:0000313" key="3">
    <source>
        <dbReference type="Proteomes" id="UP000664277"/>
    </source>
</evidence>
<keyword evidence="1" id="KW-0732">Signal</keyword>
<name>A0A8J7P834_9BACT</name>
<dbReference type="Pfam" id="PF13428">
    <property type="entry name" value="TPR_14"/>
    <property type="match status" value="1"/>
</dbReference>